<dbReference type="Gene3D" id="3.90.1150.10">
    <property type="entry name" value="Aspartate Aminotransferase, domain 1"/>
    <property type="match status" value="1"/>
</dbReference>
<sequence>MSKTGVLEKGSKYIMNTYNSFPIVLKKGKGVYVWDEDGKKYMDFVAGIAVNVLGYGDEKYIEAIKDQLEKIHHCSNLYITEPVVSLAETLVENSSFDKVFFCNSGTEAMEAAIKLSRKYAYKNKGEGASEIISMKNSFHGRTLGALTTTGQEKYQKGFGPLIPGIKYAIYNDFASIEELVNENTCGIILEVVQGEGGVNPAKKEYLEKVRKLCTEKDIVLIFDEVQTGVGRTGKLFAHEIYGISPDVMALAKGLGGGVPIGAMMAKEKFALAFSPGDHASTFGGNPMATTAAGHIVDRLLNDGVLKNAEESGKYLRKKLEELKDKYGFIKDVRGLGLMQGIEVDINTGDIIKNAMANGLLLVGAGASVIRFVPPLIVTKEEIDEMIEILEKALDISKN</sequence>
<comment type="caution">
    <text evidence="6">The sequence shown here is derived from an EMBL/GenBank/DDBJ whole genome shotgun (WGS) entry which is preliminary data.</text>
</comment>
<dbReference type="GO" id="GO:0003992">
    <property type="term" value="F:N2-acetyl-L-ornithine:2-oxoglutarate 5-aminotransferase activity"/>
    <property type="evidence" value="ECO:0007669"/>
    <property type="project" value="UniProtKB-UniRule"/>
</dbReference>
<evidence type="ECO:0000313" key="6">
    <source>
        <dbReference type="EMBL" id="OLS02516.1"/>
    </source>
</evidence>
<comment type="similarity">
    <text evidence="5">Belongs to the class-III pyridoxal-phosphate-dependent aminotransferase family. ArgD subfamily.</text>
</comment>
<comment type="pathway">
    <text evidence="5">Amino-acid biosynthesis; L-arginine biosynthesis; N(2)-acetyl-L-ornithine from L-glutamate: step 4/4.</text>
</comment>
<dbReference type="GO" id="GO:0005737">
    <property type="term" value="C:cytoplasm"/>
    <property type="evidence" value="ECO:0007669"/>
    <property type="project" value="UniProtKB-SubCell"/>
</dbReference>
<dbReference type="AlphaFoldDB" id="A0A1U7M5F5"/>
<dbReference type="HAMAP" id="MF_01107">
    <property type="entry name" value="ArgD_aminotrans_3"/>
    <property type="match status" value="1"/>
</dbReference>
<dbReference type="PANTHER" id="PTHR11986">
    <property type="entry name" value="AMINOTRANSFERASE CLASS III"/>
    <property type="match status" value="1"/>
</dbReference>
<comment type="cofactor">
    <cofactor evidence="5">
        <name>pyridoxal 5'-phosphate</name>
        <dbReference type="ChEBI" id="CHEBI:597326"/>
    </cofactor>
    <text evidence="5">Binds 1 pyridoxal phosphate per subunit.</text>
</comment>
<protein>
    <recommendedName>
        <fullName evidence="5">Acetylornithine aminotransferase</fullName>
        <shortName evidence="5">ACOAT</shortName>
        <ecNumber evidence="5">2.6.1.11</ecNumber>
    </recommendedName>
</protein>
<feature type="binding site" evidence="5">
    <location>
        <position position="138"/>
    </location>
    <ligand>
        <name>pyridoxal 5'-phosphate</name>
        <dbReference type="ChEBI" id="CHEBI:597326"/>
    </ligand>
</feature>
<dbReference type="NCBIfam" id="NF002325">
    <property type="entry name" value="PRK01278.1"/>
    <property type="match status" value="1"/>
</dbReference>
<keyword evidence="4 5" id="KW-0663">Pyridoxal phosphate</keyword>
<organism evidence="6 7">
    <name type="scientific">Tissierella creatinophila DSM 6911</name>
    <dbReference type="NCBI Taxonomy" id="1123403"/>
    <lineage>
        <taxon>Bacteria</taxon>
        <taxon>Bacillati</taxon>
        <taxon>Bacillota</taxon>
        <taxon>Tissierellia</taxon>
        <taxon>Tissierellales</taxon>
        <taxon>Tissierellaceae</taxon>
        <taxon>Tissierella</taxon>
    </lineage>
</organism>
<comment type="subcellular location">
    <subcellularLocation>
        <location evidence="5">Cytoplasm</location>
    </subcellularLocation>
</comment>
<dbReference type="Pfam" id="PF00202">
    <property type="entry name" value="Aminotran_3"/>
    <property type="match status" value="1"/>
</dbReference>
<feature type="binding site" evidence="5">
    <location>
        <begin position="223"/>
        <end position="226"/>
    </location>
    <ligand>
        <name>pyridoxal 5'-phosphate</name>
        <dbReference type="ChEBI" id="CHEBI:597326"/>
    </ligand>
</feature>
<keyword evidence="7" id="KW-1185">Reference proteome</keyword>
<dbReference type="Gene3D" id="3.40.640.10">
    <property type="entry name" value="Type I PLP-dependent aspartate aminotransferase-like (Major domain)"/>
    <property type="match status" value="1"/>
</dbReference>
<dbReference type="Proteomes" id="UP000186112">
    <property type="component" value="Unassembled WGS sequence"/>
</dbReference>
<evidence type="ECO:0000256" key="3">
    <source>
        <dbReference type="ARBA" id="ARBA00022679"/>
    </source>
</evidence>
<dbReference type="OrthoDB" id="9801052at2"/>
<dbReference type="InterPro" id="IPR015424">
    <property type="entry name" value="PyrdxlP-dep_Trfase"/>
</dbReference>
<dbReference type="NCBIfam" id="TIGR00707">
    <property type="entry name" value="argD"/>
    <property type="match status" value="1"/>
</dbReference>
<dbReference type="FunFam" id="3.40.640.10:FF:000004">
    <property type="entry name" value="Acetylornithine aminotransferase"/>
    <property type="match status" value="1"/>
</dbReference>
<dbReference type="InterPro" id="IPR050103">
    <property type="entry name" value="Class-III_PLP-dep_AT"/>
</dbReference>
<proteinExistence type="inferred from homology"/>
<feature type="binding site" evidence="5">
    <location>
        <begin position="105"/>
        <end position="106"/>
    </location>
    <ligand>
        <name>pyridoxal 5'-phosphate</name>
        <dbReference type="ChEBI" id="CHEBI:597326"/>
    </ligand>
</feature>
<feature type="binding site" evidence="5">
    <location>
        <position position="281"/>
    </location>
    <ligand>
        <name>pyridoxal 5'-phosphate</name>
        <dbReference type="ChEBI" id="CHEBI:597326"/>
    </ligand>
</feature>
<keyword evidence="1 5" id="KW-0032">Aminotransferase</keyword>
<dbReference type="EC" id="2.6.1.11" evidence="5"/>
<dbReference type="GO" id="GO:0030170">
    <property type="term" value="F:pyridoxal phosphate binding"/>
    <property type="evidence" value="ECO:0007669"/>
    <property type="project" value="InterPro"/>
</dbReference>
<reference evidence="6 7" key="1">
    <citation type="submission" date="2016-02" db="EMBL/GenBank/DDBJ databases">
        <title>Genome sequence of Tissierella creatinophila DSM 6911.</title>
        <authorList>
            <person name="Poehlein A."/>
            <person name="Daniel R."/>
        </authorList>
    </citation>
    <scope>NUCLEOTIDE SEQUENCE [LARGE SCALE GENOMIC DNA]</scope>
    <source>
        <strain evidence="6 7">DSM 6911</strain>
    </source>
</reference>
<dbReference type="PIRSF" id="PIRSF000521">
    <property type="entry name" value="Transaminase_4ab_Lys_Orn"/>
    <property type="match status" value="1"/>
</dbReference>
<dbReference type="InterPro" id="IPR015421">
    <property type="entry name" value="PyrdxlP-dep_Trfase_major"/>
</dbReference>
<accession>A0A1U7M5F5</accession>
<dbReference type="CDD" id="cd00610">
    <property type="entry name" value="OAT_like"/>
    <property type="match status" value="1"/>
</dbReference>
<name>A0A1U7M5F5_TISCR</name>
<evidence type="ECO:0000256" key="4">
    <source>
        <dbReference type="ARBA" id="ARBA00022898"/>
    </source>
</evidence>
<dbReference type="UniPathway" id="UPA00068">
    <property type="reaction ID" value="UER00109"/>
</dbReference>
<evidence type="ECO:0000256" key="2">
    <source>
        <dbReference type="ARBA" id="ARBA00022605"/>
    </source>
</evidence>
<dbReference type="GO" id="GO:0042802">
    <property type="term" value="F:identical protein binding"/>
    <property type="evidence" value="ECO:0007669"/>
    <property type="project" value="TreeGrafter"/>
</dbReference>
<evidence type="ECO:0000256" key="1">
    <source>
        <dbReference type="ARBA" id="ARBA00022576"/>
    </source>
</evidence>
<dbReference type="SUPFAM" id="SSF53383">
    <property type="entry name" value="PLP-dependent transferases"/>
    <property type="match status" value="1"/>
</dbReference>
<dbReference type="EMBL" id="LTDM01000024">
    <property type="protein sequence ID" value="OLS02516.1"/>
    <property type="molecule type" value="Genomic_DNA"/>
</dbReference>
<dbReference type="PROSITE" id="PS00600">
    <property type="entry name" value="AA_TRANSFER_CLASS_3"/>
    <property type="match status" value="1"/>
</dbReference>
<dbReference type="RefSeq" id="WP_075726720.1">
    <property type="nucleotide sequence ID" value="NZ_LTDM01000024.1"/>
</dbReference>
<keyword evidence="5" id="KW-0963">Cytoplasm</keyword>
<feature type="binding site" evidence="5">
    <location>
        <position position="141"/>
    </location>
    <ligand>
        <name>N(2)-acetyl-L-ornithine</name>
        <dbReference type="ChEBI" id="CHEBI:57805"/>
    </ligand>
</feature>
<dbReference type="InterPro" id="IPR005814">
    <property type="entry name" value="Aminotrans_3"/>
</dbReference>
<feature type="modified residue" description="N6-(pyridoxal phosphate)lysine" evidence="5">
    <location>
        <position position="252"/>
    </location>
</feature>
<comment type="miscellaneous">
    <text evidence="5">May also have succinyldiaminopimelate aminotransferase activity, thus carrying out the corresponding step in lysine biosynthesis.</text>
</comment>
<feature type="binding site" evidence="5">
    <location>
        <position position="280"/>
    </location>
    <ligand>
        <name>N(2)-acetyl-L-ornithine</name>
        <dbReference type="ChEBI" id="CHEBI:57805"/>
    </ligand>
</feature>
<keyword evidence="2 5" id="KW-0028">Amino-acid biosynthesis</keyword>
<gene>
    <name evidence="5 6" type="primary">argD</name>
    <name evidence="6" type="ORF">TICRE_15140</name>
</gene>
<dbReference type="InterPro" id="IPR049704">
    <property type="entry name" value="Aminotrans_3_PPA_site"/>
</dbReference>
<dbReference type="PANTHER" id="PTHR11986:SF79">
    <property type="entry name" value="ACETYLORNITHINE AMINOTRANSFERASE, MITOCHONDRIAL"/>
    <property type="match status" value="1"/>
</dbReference>
<dbReference type="InterPro" id="IPR004636">
    <property type="entry name" value="AcOrn/SuccOrn_fam"/>
</dbReference>
<evidence type="ECO:0000313" key="7">
    <source>
        <dbReference type="Proteomes" id="UP000186112"/>
    </source>
</evidence>
<dbReference type="GO" id="GO:0006526">
    <property type="term" value="P:L-arginine biosynthetic process"/>
    <property type="evidence" value="ECO:0007669"/>
    <property type="project" value="UniProtKB-UniRule"/>
</dbReference>
<evidence type="ECO:0000256" key="5">
    <source>
        <dbReference type="HAMAP-Rule" id="MF_01107"/>
    </source>
</evidence>
<keyword evidence="3 5" id="KW-0808">Transferase</keyword>
<keyword evidence="5" id="KW-0055">Arginine biosynthesis</keyword>
<comment type="catalytic activity">
    <reaction evidence="5">
        <text>N(2)-acetyl-L-ornithine + 2-oxoglutarate = N-acetyl-L-glutamate 5-semialdehyde + L-glutamate</text>
        <dbReference type="Rhea" id="RHEA:18049"/>
        <dbReference type="ChEBI" id="CHEBI:16810"/>
        <dbReference type="ChEBI" id="CHEBI:29123"/>
        <dbReference type="ChEBI" id="CHEBI:29985"/>
        <dbReference type="ChEBI" id="CHEBI:57805"/>
        <dbReference type="EC" id="2.6.1.11"/>
    </reaction>
</comment>
<comment type="subunit">
    <text evidence="5">Homodimer.</text>
</comment>
<dbReference type="InterPro" id="IPR015422">
    <property type="entry name" value="PyrdxlP-dep_Trfase_small"/>
</dbReference>